<proteinExistence type="predicted"/>
<dbReference type="RefSeq" id="WP_085750807.1">
    <property type="nucleotide sequence ID" value="NZ_BSPR01000023.1"/>
</dbReference>
<dbReference type="EMBL" id="CP015118">
    <property type="protein sequence ID" value="ARN20529.1"/>
    <property type="molecule type" value="Genomic_DNA"/>
</dbReference>
<dbReference type="GO" id="GO:0009424">
    <property type="term" value="C:bacterial-type flagellum hook"/>
    <property type="evidence" value="ECO:0007669"/>
    <property type="project" value="InterPro"/>
</dbReference>
<dbReference type="OrthoDB" id="5986582at2"/>
<protein>
    <recommendedName>
        <fullName evidence="1">Flagellar basal body rod protein N-terminal domain-containing protein</fullName>
    </recommendedName>
</protein>
<evidence type="ECO:0000313" key="2">
    <source>
        <dbReference type="EMBL" id="ARN20529.1"/>
    </source>
</evidence>
<evidence type="ECO:0000259" key="1">
    <source>
        <dbReference type="Pfam" id="PF00460"/>
    </source>
</evidence>
<keyword evidence="3" id="KW-1185">Reference proteome</keyword>
<sequence>MLALPSATAVSGMNAAQAGLRTSAHNIANLGTEGFRRQQVVATEGANGGVTTTVTRAEDPGAALETDMVGLLQSKNAFLANLSVFRTSDRMMGSLLDIAA</sequence>
<dbReference type="InterPro" id="IPR002371">
    <property type="entry name" value="FlgK"/>
</dbReference>
<evidence type="ECO:0000313" key="3">
    <source>
        <dbReference type="Proteomes" id="UP000193427"/>
    </source>
</evidence>
<dbReference type="PANTHER" id="PTHR30033">
    <property type="entry name" value="FLAGELLAR HOOK-ASSOCIATED PROTEIN 1"/>
    <property type="match status" value="1"/>
</dbReference>
<dbReference type="Pfam" id="PF00460">
    <property type="entry name" value="Flg_bb_rod"/>
    <property type="match status" value="1"/>
</dbReference>
<name>A0A1W6L869_9BURK</name>
<dbReference type="InterPro" id="IPR001444">
    <property type="entry name" value="Flag_bb_rod_N"/>
</dbReference>
<organism evidence="2 3">
    <name type="scientific">Piscinibacter gummiphilus</name>
    <dbReference type="NCBI Taxonomy" id="946333"/>
    <lineage>
        <taxon>Bacteria</taxon>
        <taxon>Pseudomonadati</taxon>
        <taxon>Pseudomonadota</taxon>
        <taxon>Betaproteobacteria</taxon>
        <taxon>Burkholderiales</taxon>
        <taxon>Sphaerotilaceae</taxon>
        <taxon>Piscinibacter</taxon>
    </lineage>
</organism>
<dbReference type="STRING" id="946333.A4W93_11840"/>
<dbReference type="Proteomes" id="UP000193427">
    <property type="component" value="Chromosome"/>
</dbReference>
<dbReference type="AlphaFoldDB" id="A0A1W6L869"/>
<dbReference type="PANTHER" id="PTHR30033:SF1">
    <property type="entry name" value="FLAGELLAR HOOK-ASSOCIATED PROTEIN 1"/>
    <property type="match status" value="1"/>
</dbReference>
<gene>
    <name evidence="2" type="ORF">A4W93_11840</name>
</gene>
<feature type="domain" description="Flagellar basal body rod protein N-terminal" evidence="1">
    <location>
        <begin position="8"/>
        <end position="36"/>
    </location>
</feature>
<dbReference type="GO" id="GO:0044780">
    <property type="term" value="P:bacterial-type flagellum assembly"/>
    <property type="evidence" value="ECO:0007669"/>
    <property type="project" value="InterPro"/>
</dbReference>
<accession>A0A1W6L869</accession>
<reference evidence="2 3" key="1">
    <citation type="submission" date="2016-04" db="EMBL/GenBank/DDBJ databases">
        <title>Complete genome sequence of natural rubber-degrading, novel Gram-negative bacterium, Rhizobacter gummiphilus strain NS21.</title>
        <authorList>
            <person name="Tabata M."/>
            <person name="Kasai D."/>
            <person name="Fukuda M."/>
        </authorList>
    </citation>
    <scope>NUCLEOTIDE SEQUENCE [LARGE SCALE GENOMIC DNA]</scope>
    <source>
        <strain evidence="2 3">NS21</strain>
    </source>
</reference>
<dbReference type="KEGG" id="rgu:A4W93_11840"/>
<dbReference type="GO" id="GO:0005198">
    <property type="term" value="F:structural molecule activity"/>
    <property type="evidence" value="ECO:0007669"/>
    <property type="project" value="InterPro"/>
</dbReference>